<dbReference type="PANTHER" id="PTHR36985">
    <property type="entry name" value="TRANSLOCATION AND ASSEMBLY MODULE SUBUNIT TAMB"/>
    <property type="match status" value="1"/>
</dbReference>
<comment type="subcellular location">
    <subcellularLocation>
        <location evidence="1">Membrane</location>
        <topology evidence="1">Single-pass membrane protein</topology>
    </subcellularLocation>
</comment>
<evidence type="ECO:0000256" key="2">
    <source>
        <dbReference type="ARBA" id="ARBA00022692"/>
    </source>
</evidence>
<name>A0A9E8SDU7_9FLAO</name>
<dbReference type="Pfam" id="PF04357">
    <property type="entry name" value="TamB"/>
    <property type="match status" value="1"/>
</dbReference>
<protein>
    <submittedName>
        <fullName evidence="6">Translocation/assembly module TamB</fullName>
    </submittedName>
</protein>
<sequence>MNGKLDILQKNGSYLPNSTITIDDLEVNHNYLGSFDAKITGNSSLTRYTVDAKIKNDDAKSFQAIGDIDVTKNKSYIDVDLKFKDFKLDILTPFLDPVLNKIRGDLNGTAKVEGDLNKPNMNGELTIDRGGLNVPLLNVDFGFQNKASVTLKEQTFTFNKVKITDTKENTKGVLDGSISHVNFSNWKLDLTIDTDRLMVLDTKFTEESLYYGKGFIGGTAKIFGPTQALRISAEAETKKGTTFFIPLSDVETFGDNSFIHFLSPEEKDAKYSGQEVKIDNVSGVELFFDLDVTNDALIEIVMDRTTGSSISGRGAGQLLFNINTNGKFEMFGDFIVYEGVYNFLFGGVVQKEFSVRPFESTLAWNGDPLDAAINIQAIYKLRTNPSALLDNPIRQSIPVELEINLTGQLAKPEPEFTFNFPNVTSTIKSELNYRLDSKDERDNQALYILATGSFNRQNKDINITGTITERLNGLINGFFTDNDSKINIGLNYEAGLNRPDLITEDRLGVTLQTQITDRVLINGKVGVPIGGAGATESVIAGDVQIDFLLNEDGTLTATVFNRENSIRNFGEEIGYTQGLGINYTVDFDTFGELLRRIFNKKEKPTLETEDQNNSQKENNALPRWYWY</sequence>
<dbReference type="PANTHER" id="PTHR36985:SF1">
    <property type="entry name" value="TRANSLOCATION AND ASSEMBLY MODULE SUBUNIT TAMB"/>
    <property type="match status" value="1"/>
</dbReference>
<evidence type="ECO:0000256" key="4">
    <source>
        <dbReference type="ARBA" id="ARBA00023136"/>
    </source>
</evidence>
<dbReference type="KEGG" id="lnu:N7U66_03925"/>
<dbReference type="GO" id="GO:0009306">
    <property type="term" value="P:protein secretion"/>
    <property type="evidence" value="ECO:0007669"/>
    <property type="project" value="InterPro"/>
</dbReference>
<dbReference type="Proteomes" id="UP001164705">
    <property type="component" value="Chromosome"/>
</dbReference>
<keyword evidence="4" id="KW-0472">Membrane</keyword>
<keyword evidence="3" id="KW-1133">Transmembrane helix</keyword>
<dbReference type="AlphaFoldDB" id="A0A9E8SDU7"/>
<gene>
    <name evidence="6" type="ORF">N7U66_03925</name>
</gene>
<keyword evidence="7" id="KW-1185">Reference proteome</keyword>
<proteinExistence type="predicted"/>
<evidence type="ECO:0000256" key="1">
    <source>
        <dbReference type="ARBA" id="ARBA00004167"/>
    </source>
</evidence>
<dbReference type="RefSeq" id="WP_267677407.1">
    <property type="nucleotide sequence ID" value="NZ_CP113088.1"/>
</dbReference>
<evidence type="ECO:0000256" key="3">
    <source>
        <dbReference type="ARBA" id="ARBA00022989"/>
    </source>
</evidence>
<organism evidence="6 7">
    <name type="scientific">Lacinutrix neustonica</name>
    <dbReference type="NCBI Taxonomy" id="2980107"/>
    <lineage>
        <taxon>Bacteria</taxon>
        <taxon>Pseudomonadati</taxon>
        <taxon>Bacteroidota</taxon>
        <taxon>Flavobacteriia</taxon>
        <taxon>Flavobacteriales</taxon>
        <taxon>Flavobacteriaceae</taxon>
        <taxon>Lacinutrix</taxon>
    </lineage>
</organism>
<evidence type="ECO:0000313" key="6">
    <source>
        <dbReference type="EMBL" id="WAC02808.1"/>
    </source>
</evidence>
<dbReference type="EMBL" id="CP113088">
    <property type="protein sequence ID" value="WAC02808.1"/>
    <property type="molecule type" value="Genomic_DNA"/>
</dbReference>
<reference evidence="6" key="1">
    <citation type="submission" date="2022-11" db="EMBL/GenBank/DDBJ databases">
        <title>Lacinutrix neustonica HL-RS19T sp. nov., isolated from the surface microlayer sample of brackish Lake Shihwa.</title>
        <authorList>
            <person name="Choi J.Y."/>
            <person name="Hwang C.Y."/>
        </authorList>
    </citation>
    <scope>NUCLEOTIDE SEQUENCE</scope>
    <source>
        <strain evidence="6">HL-RS19</strain>
    </source>
</reference>
<evidence type="ECO:0000259" key="5">
    <source>
        <dbReference type="Pfam" id="PF04357"/>
    </source>
</evidence>
<dbReference type="InterPro" id="IPR007452">
    <property type="entry name" value="TamB_C"/>
</dbReference>
<accession>A0A9E8SDU7</accession>
<keyword evidence="2" id="KW-0812">Transmembrane</keyword>
<evidence type="ECO:0000313" key="7">
    <source>
        <dbReference type="Proteomes" id="UP001164705"/>
    </source>
</evidence>
<dbReference type="GO" id="GO:0005886">
    <property type="term" value="C:plasma membrane"/>
    <property type="evidence" value="ECO:0007669"/>
    <property type="project" value="InterPro"/>
</dbReference>
<feature type="domain" description="Translocation and assembly module TamB C-terminal" evidence="5">
    <location>
        <begin position="163"/>
        <end position="587"/>
    </location>
</feature>